<feature type="region of interest" description="Disordered" evidence="1">
    <location>
        <begin position="355"/>
        <end position="380"/>
    </location>
</feature>
<evidence type="ECO:0000256" key="2">
    <source>
        <dbReference type="SAM" id="Phobius"/>
    </source>
</evidence>
<keyword evidence="2" id="KW-0812">Transmembrane</keyword>
<dbReference type="EMBL" id="ASPP01034518">
    <property type="protein sequence ID" value="ETO02954.1"/>
    <property type="molecule type" value="Genomic_DNA"/>
</dbReference>
<gene>
    <name evidence="3" type="ORF">RFI_34457</name>
</gene>
<evidence type="ECO:0000313" key="4">
    <source>
        <dbReference type="Proteomes" id="UP000023152"/>
    </source>
</evidence>
<dbReference type="Proteomes" id="UP000023152">
    <property type="component" value="Unassembled WGS sequence"/>
</dbReference>
<keyword evidence="4" id="KW-1185">Reference proteome</keyword>
<keyword evidence="2" id="KW-1133">Transmembrane helix</keyword>
<keyword evidence="2" id="KW-0472">Membrane</keyword>
<proteinExistence type="predicted"/>
<feature type="compositionally biased region" description="Low complexity" evidence="1">
    <location>
        <begin position="359"/>
        <end position="378"/>
    </location>
</feature>
<sequence>MANQTQGTNKLSCLFYCSANYGCGNIQLLAINTPNVGLFFTGNVNANASGLSGIEETQLNISCNSQYSCKGATFEGSDYNSVMVGCTGYLSCQLGKFRIYNFDNSTTFLSALYGMFETSVLLHSGSAVVVDHDYTKYIWEETFENSYWTFEQIATIDIFLFTGLDVDELTITCGNELLSEGNGNCLGVLFDINVDTNLNLQCSGASSCLNTKIYYNADIDMPILGSCYVYCTVDTQHPYYPSCQNMTITVEDNPIGYDFIELSCEIAQGYQACKNIVVQCGDSSTMCQCPVLYDPASSQWNCEGKCGTSYCEEDDYYSGVSTAVIVAVFVSSCGLIAALNVMAYLFKRRKKDRLLPSSAPNTPTTANTTNTTNTTDTTAKVKPVSPKDIQYVHKTYQSL</sequence>
<feature type="transmembrane region" description="Helical" evidence="2">
    <location>
        <begin position="316"/>
        <end position="346"/>
    </location>
</feature>
<accession>X6LMY7</accession>
<name>X6LMY7_RETFI</name>
<organism evidence="3 4">
    <name type="scientific">Reticulomyxa filosa</name>
    <dbReference type="NCBI Taxonomy" id="46433"/>
    <lineage>
        <taxon>Eukaryota</taxon>
        <taxon>Sar</taxon>
        <taxon>Rhizaria</taxon>
        <taxon>Retaria</taxon>
        <taxon>Foraminifera</taxon>
        <taxon>Monothalamids</taxon>
        <taxon>Reticulomyxidae</taxon>
        <taxon>Reticulomyxa</taxon>
    </lineage>
</organism>
<reference evidence="3 4" key="1">
    <citation type="journal article" date="2013" name="Curr. Biol.">
        <title>The Genome of the Foraminiferan Reticulomyxa filosa.</title>
        <authorList>
            <person name="Glockner G."/>
            <person name="Hulsmann N."/>
            <person name="Schleicher M."/>
            <person name="Noegel A.A."/>
            <person name="Eichinger L."/>
            <person name="Gallinger C."/>
            <person name="Pawlowski J."/>
            <person name="Sierra R."/>
            <person name="Euteneuer U."/>
            <person name="Pillet L."/>
            <person name="Moustafa A."/>
            <person name="Platzer M."/>
            <person name="Groth M."/>
            <person name="Szafranski K."/>
            <person name="Schliwa M."/>
        </authorList>
    </citation>
    <scope>NUCLEOTIDE SEQUENCE [LARGE SCALE GENOMIC DNA]</scope>
</reference>
<protein>
    <submittedName>
        <fullName evidence="3">Uncharacterized protein</fullName>
    </submittedName>
</protein>
<comment type="caution">
    <text evidence="3">The sequence shown here is derived from an EMBL/GenBank/DDBJ whole genome shotgun (WGS) entry which is preliminary data.</text>
</comment>
<evidence type="ECO:0000256" key="1">
    <source>
        <dbReference type="SAM" id="MobiDB-lite"/>
    </source>
</evidence>
<dbReference type="AlphaFoldDB" id="X6LMY7"/>
<evidence type="ECO:0000313" key="3">
    <source>
        <dbReference type="EMBL" id="ETO02954.1"/>
    </source>
</evidence>